<protein>
    <submittedName>
        <fullName evidence="2">Uncharacterized protein</fullName>
    </submittedName>
</protein>
<keyword evidence="1" id="KW-0732">Signal</keyword>
<feature type="chain" id="PRO_5040477553" evidence="1">
    <location>
        <begin position="37"/>
        <end position="110"/>
    </location>
</feature>
<evidence type="ECO:0000313" key="3">
    <source>
        <dbReference type="Proteomes" id="UP000801864"/>
    </source>
</evidence>
<dbReference type="Proteomes" id="UP000801864">
    <property type="component" value="Unassembled WGS sequence"/>
</dbReference>
<gene>
    <name evidence="2" type="ORF">CFAM422_009558</name>
</gene>
<accession>A0A9P4X9G6</accession>
<comment type="caution">
    <text evidence="2">The sequence shown here is derived from an EMBL/GenBank/DDBJ whole genome shotgun (WGS) entry which is preliminary data.</text>
</comment>
<proteinExistence type="predicted"/>
<dbReference type="AlphaFoldDB" id="A0A9P4X9G6"/>
<name>A0A9P4X9G6_9HYPO</name>
<evidence type="ECO:0000313" key="2">
    <source>
        <dbReference type="EMBL" id="KAF3065734.1"/>
    </source>
</evidence>
<feature type="signal peptide" evidence="1">
    <location>
        <begin position="1"/>
        <end position="36"/>
    </location>
</feature>
<reference evidence="2 3" key="1">
    <citation type="submission" date="2018-06" db="EMBL/GenBank/DDBJ databases">
        <title>Genome analysis of cellulolytic fungus Trichoderma lentiforme CFAM-422.</title>
        <authorList>
            <person name="Steindorff A.S."/>
            <person name="Formighieri E.F."/>
            <person name="Midorikawa G.E.O."/>
            <person name="Tamietti M.S."/>
            <person name="Ramos E.Z."/>
            <person name="Silva A.S."/>
            <person name="Bon E.P.S."/>
            <person name="Mendes T.D."/>
            <person name="Damaso M.C.T."/>
            <person name="Favaro L.C.L."/>
        </authorList>
    </citation>
    <scope>NUCLEOTIDE SEQUENCE [LARGE SCALE GENOMIC DNA]</scope>
    <source>
        <strain evidence="2 3">CFAM-422</strain>
    </source>
</reference>
<dbReference type="EMBL" id="QLNT01000018">
    <property type="protein sequence ID" value="KAF3065734.1"/>
    <property type="molecule type" value="Genomic_DNA"/>
</dbReference>
<organism evidence="2 3">
    <name type="scientific">Trichoderma lentiforme</name>
    <dbReference type="NCBI Taxonomy" id="1567552"/>
    <lineage>
        <taxon>Eukaryota</taxon>
        <taxon>Fungi</taxon>
        <taxon>Dikarya</taxon>
        <taxon>Ascomycota</taxon>
        <taxon>Pezizomycotina</taxon>
        <taxon>Sordariomycetes</taxon>
        <taxon>Hypocreomycetidae</taxon>
        <taxon>Hypocreales</taxon>
        <taxon>Hypocreaceae</taxon>
        <taxon>Trichoderma</taxon>
    </lineage>
</organism>
<keyword evidence="3" id="KW-1185">Reference proteome</keyword>
<sequence length="110" mass="12205">MFRLLLPGNPLIGSIKKASFFQSLLLLCAWPMPVMTQSDDPSWNYCNLAVSAVQQIGIRESLPTMGDIPPDSLVYFKTWLGCFVVSTELVSPNPLLNMQSKIEAFDMHAA</sequence>
<evidence type="ECO:0000256" key="1">
    <source>
        <dbReference type="SAM" id="SignalP"/>
    </source>
</evidence>